<keyword evidence="2" id="KW-0378">Hydrolase</keyword>
<evidence type="ECO:0000259" key="1">
    <source>
        <dbReference type="PROSITE" id="PS50164"/>
    </source>
</evidence>
<dbReference type="Proteomes" id="UP000554482">
    <property type="component" value="Unassembled WGS sequence"/>
</dbReference>
<feature type="domain" description="GIY-YIG" evidence="1">
    <location>
        <begin position="1"/>
        <end position="61"/>
    </location>
</feature>
<keyword evidence="2" id="KW-0255">Endonuclease</keyword>
<dbReference type="AlphaFoldDB" id="A0A7J6WJE4"/>
<dbReference type="GO" id="GO:0000724">
    <property type="term" value="P:double-strand break repair via homologous recombination"/>
    <property type="evidence" value="ECO:0007669"/>
    <property type="project" value="TreeGrafter"/>
</dbReference>
<sequence>FTVNPCRRIRQHNGEIRCGAESTKSKRPWEMVLCIYGFPTNVSALQFEWAWQNPTESLAVRDAAVGLKSLSGIVGKIMLAYTMLTLPPWMSLNLTVNFFSTKYMNNAASCPSLPKQMKVQICPMDELPCYTDGQMFYDVDDLDDIDDAENGTNNIHLEGHGDISVFNESDYHHSSVEGVDGVQKCNENNAVRQAGEDWPGDSLSSREANPLQEPWTVRGKDHKFLFDLVDSVLGSSSTVTSLEDTVETIEEKDTLCMSEMGSDEFGQVTEPPLVIPIASKEHQPNEPHNHREDHYKVKVSVIDTPEKTPFSSGFIETVGDNDTVLFSPGLKSSQKNEPSICSRRLQFSVLDTPVKTQFSYSGLVKTVDAAQDKDYHYSITSLSSDKDRPPSGKRNLASPKVEVIDILTPSSNSMINLFRQKKRRNNWVSQDIIDLTKSPNFI</sequence>
<organism evidence="2 3">
    <name type="scientific">Thalictrum thalictroides</name>
    <name type="common">Rue-anemone</name>
    <name type="synonym">Anemone thalictroides</name>
    <dbReference type="NCBI Taxonomy" id="46969"/>
    <lineage>
        <taxon>Eukaryota</taxon>
        <taxon>Viridiplantae</taxon>
        <taxon>Streptophyta</taxon>
        <taxon>Embryophyta</taxon>
        <taxon>Tracheophyta</taxon>
        <taxon>Spermatophyta</taxon>
        <taxon>Magnoliopsida</taxon>
        <taxon>Ranunculales</taxon>
        <taxon>Ranunculaceae</taxon>
        <taxon>Thalictroideae</taxon>
        <taxon>Thalictrum</taxon>
    </lineage>
</organism>
<protein>
    <submittedName>
        <fullName evidence="2">Structure-specific endonuclease subunit slx1-like protein</fullName>
    </submittedName>
</protein>
<dbReference type="Gene3D" id="3.40.1440.10">
    <property type="entry name" value="GIY-YIG endonuclease"/>
    <property type="match status" value="1"/>
</dbReference>
<evidence type="ECO:0000313" key="3">
    <source>
        <dbReference type="Proteomes" id="UP000554482"/>
    </source>
</evidence>
<accession>A0A7J6WJE4</accession>
<keyword evidence="3" id="KW-1185">Reference proteome</keyword>
<feature type="non-terminal residue" evidence="2">
    <location>
        <position position="1"/>
    </location>
</feature>
<dbReference type="InterPro" id="IPR050381">
    <property type="entry name" value="SLX1_endonuclease"/>
</dbReference>
<gene>
    <name evidence="2" type="ORF">FRX31_012914</name>
</gene>
<dbReference type="EMBL" id="JABWDY010014630">
    <property type="protein sequence ID" value="KAF5197499.1"/>
    <property type="molecule type" value="Genomic_DNA"/>
</dbReference>
<reference evidence="2 3" key="1">
    <citation type="submission" date="2020-06" db="EMBL/GenBank/DDBJ databases">
        <title>Transcriptomic and genomic resources for Thalictrum thalictroides and T. hernandezii: Facilitating candidate gene discovery in an emerging model plant lineage.</title>
        <authorList>
            <person name="Arias T."/>
            <person name="Riano-Pachon D.M."/>
            <person name="Di Stilio V.S."/>
        </authorList>
    </citation>
    <scope>NUCLEOTIDE SEQUENCE [LARGE SCALE GENOMIC DNA]</scope>
    <source>
        <strain evidence="3">cv. WT478/WT964</strain>
        <tissue evidence="2">Leaves</tissue>
    </source>
</reference>
<dbReference type="GO" id="GO:0033557">
    <property type="term" value="C:Slx1-Slx4 complex"/>
    <property type="evidence" value="ECO:0007669"/>
    <property type="project" value="TreeGrafter"/>
</dbReference>
<dbReference type="PANTHER" id="PTHR20208">
    <property type="entry name" value="STRUCTURE-SPECIFIC ENDONUCLEASE SUBUNIT SLX1"/>
    <property type="match status" value="1"/>
</dbReference>
<comment type="caution">
    <text evidence="2">The sequence shown here is derived from an EMBL/GenBank/DDBJ whole genome shotgun (WGS) entry which is preliminary data.</text>
</comment>
<proteinExistence type="predicted"/>
<evidence type="ECO:0000313" key="2">
    <source>
        <dbReference type="EMBL" id="KAF5197499.1"/>
    </source>
</evidence>
<dbReference type="GO" id="GO:0017108">
    <property type="term" value="F:5'-flap endonuclease activity"/>
    <property type="evidence" value="ECO:0007669"/>
    <property type="project" value="TreeGrafter"/>
</dbReference>
<name>A0A7J6WJE4_THATH</name>
<dbReference type="OrthoDB" id="24645at2759"/>
<dbReference type="GO" id="GO:0008821">
    <property type="term" value="F:crossover junction DNA endonuclease activity"/>
    <property type="evidence" value="ECO:0007669"/>
    <property type="project" value="TreeGrafter"/>
</dbReference>
<dbReference type="PANTHER" id="PTHR20208:SF10">
    <property type="entry name" value="STRUCTURE-SPECIFIC ENDONUCLEASE SUBUNIT SLX1"/>
    <property type="match status" value="1"/>
</dbReference>
<dbReference type="PROSITE" id="PS50164">
    <property type="entry name" value="GIY_YIG"/>
    <property type="match status" value="1"/>
</dbReference>
<keyword evidence="2" id="KW-0540">Nuclease</keyword>
<dbReference type="CDD" id="cd10455">
    <property type="entry name" value="GIY-YIG_SLX1"/>
    <property type="match status" value="1"/>
</dbReference>
<dbReference type="Pfam" id="PF01541">
    <property type="entry name" value="GIY-YIG"/>
    <property type="match status" value="1"/>
</dbReference>
<dbReference type="InterPro" id="IPR000305">
    <property type="entry name" value="GIY-YIG_endonuc"/>
</dbReference>
<dbReference type="InterPro" id="IPR035901">
    <property type="entry name" value="GIY-YIG_endonuc_sf"/>
</dbReference>